<reference evidence="1" key="1">
    <citation type="submission" date="2015-11" db="EMBL/GenBank/DDBJ databases">
        <authorList>
            <consortium name="International Coturnix japonica Genome Analysis Consortium"/>
            <person name="Warren W."/>
            <person name="Burt D.W."/>
            <person name="Antin P.B."/>
            <person name="Lanford R."/>
            <person name="Gros J."/>
            <person name="Wilson R.K."/>
        </authorList>
    </citation>
    <scope>NUCLEOTIDE SEQUENCE [LARGE SCALE GENOMIC DNA]</scope>
</reference>
<dbReference type="Proteomes" id="UP000694412">
    <property type="component" value="Chromosome 20"/>
</dbReference>
<dbReference type="Ensembl" id="ENSCJPT00005033955.1">
    <property type="protein sequence ID" value="ENSCJPP00005024928.1"/>
    <property type="gene ID" value="ENSCJPG00005019621.1"/>
</dbReference>
<protein>
    <submittedName>
        <fullName evidence="1">Uncharacterized protein</fullName>
    </submittedName>
</protein>
<sequence>MFIFEKHLTNQLQCSAVPSLTPLFPYSSSPPSSHAPFQCSVVYACVLTVLVFNKSEINVFEAKPALRPFQTPSHQRGCADGDRGSMQGLHSGLSPIGIVRGGWW</sequence>
<dbReference type="AlphaFoldDB" id="A0A8C2UAF9"/>
<organism evidence="1 2">
    <name type="scientific">Coturnix japonica</name>
    <name type="common">Japanese quail</name>
    <name type="synonym">Coturnix coturnix japonica</name>
    <dbReference type="NCBI Taxonomy" id="93934"/>
    <lineage>
        <taxon>Eukaryota</taxon>
        <taxon>Metazoa</taxon>
        <taxon>Chordata</taxon>
        <taxon>Craniata</taxon>
        <taxon>Vertebrata</taxon>
        <taxon>Euteleostomi</taxon>
        <taxon>Archelosauria</taxon>
        <taxon>Archosauria</taxon>
        <taxon>Dinosauria</taxon>
        <taxon>Saurischia</taxon>
        <taxon>Theropoda</taxon>
        <taxon>Coelurosauria</taxon>
        <taxon>Aves</taxon>
        <taxon>Neognathae</taxon>
        <taxon>Galloanserae</taxon>
        <taxon>Galliformes</taxon>
        <taxon>Phasianidae</taxon>
        <taxon>Perdicinae</taxon>
        <taxon>Coturnix</taxon>
    </lineage>
</organism>
<keyword evidence="2" id="KW-1185">Reference proteome</keyword>
<reference evidence="1" key="2">
    <citation type="submission" date="2025-08" db="UniProtKB">
        <authorList>
            <consortium name="Ensembl"/>
        </authorList>
    </citation>
    <scope>IDENTIFICATION</scope>
</reference>
<proteinExistence type="predicted"/>
<dbReference type="GeneTree" id="ENSGT00960000189067"/>
<evidence type="ECO:0000313" key="1">
    <source>
        <dbReference type="Ensembl" id="ENSCJPP00005024928.1"/>
    </source>
</evidence>
<name>A0A8C2UAF9_COTJA</name>
<evidence type="ECO:0000313" key="2">
    <source>
        <dbReference type="Proteomes" id="UP000694412"/>
    </source>
</evidence>
<reference evidence="1" key="3">
    <citation type="submission" date="2025-09" db="UniProtKB">
        <authorList>
            <consortium name="Ensembl"/>
        </authorList>
    </citation>
    <scope>IDENTIFICATION</scope>
</reference>
<accession>A0A8C2UAF9</accession>